<evidence type="ECO:0000256" key="12">
    <source>
        <dbReference type="SAM" id="Phobius"/>
    </source>
</evidence>
<feature type="region of interest" description="Disordered" evidence="11">
    <location>
        <begin position="303"/>
        <end position="331"/>
    </location>
</feature>
<evidence type="ECO:0000256" key="6">
    <source>
        <dbReference type="ARBA" id="ARBA00022777"/>
    </source>
</evidence>
<keyword evidence="16" id="KW-1185">Reference proteome</keyword>
<evidence type="ECO:0000256" key="3">
    <source>
        <dbReference type="ARBA" id="ARBA00022679"/>
    </source>
</evidence>
<evidence type="ECO:0000256" key="4">
    <source>
        <dbReference type="ARBA" id="ARBA00022737"/>
    </source>
</evidence>
<dbReference type="Gene3D" id="3.30.200.20">
    <property type="entry name" value="Phosphorylase Kinase, domain 1"/>
    <property type="match status" value="1"/>
</dbReference>
<dbReference type="NCBIfam" id="NF033483">
    <property type="entry name" value="PknB_PASTA_kin"/>
    <property type="match status" value="1"/>
</dbReference>
<dbReference type="SUPFAM" id="SSF56112">
    <property type="entry name" value="Protein kinase-like (PK-like)"/>
    <property type="match status" value="1"/>
</dbReference>
<dbReference type="PANTHER" id="PTHR43289:SF6">
    <property type="entry name" value="SERINE_THREONINE-PROTEIN KINASE NEKL-3"/>
    <property type="match status" value="1"/>
</dbReference>
<dbReference type="InterPro" id="IPR008271">
    <property type="entry name" value="Ser/Thr_kinase_AS"/>
</dbReference>
<dbReference type="InterPro" id="IPR011009">
    <property type="entry name" value="Kinase-like_dom_sf"/>
</dbReference>
<feature type="binding site" evidence="10">
    <location>
        <position position="42"/>
    </location>
    <ligand>
        <name>ATP</name>
        <dbReference type="ChEBI" id="CHEBI:30616"/>
    </ligand>
</feature>
<dbReference type="EMBL" id="JBHSWH010000001">
    <property type="protein sequence ID" value="MFC6704733.1"/>
    <property type="molecule type" value="Genomic_DNA"/>
</dbReference>
<dbReference type="SMART" id="SM00220">
    <property type="entry name" value="S_TKc"/>
    <property type="match status" value="1"/>
</dbReference>
<keyword evidence="6 15" id="KW-0418">Kinase</keyword>
<feature type="region of interest" description="Disordered" evidence="11">
    <location>
        <begin position="533"/>
        <end position="556"/>
    </location>
</feature>
<feature type="domain" description="PASTA" evidence="14">
    <location>
        <begin position="364"/>
        <end position="430"/>
    </location>
</feature>
<evidence type="ECO:0000256" key="7">
    <source>
        <dbReference type="ARBA" id="ARBA00022840"/>
    </source>
</evidence>
<dbReference type="PROSITE" id="PS50011">
    <property type="entry name" value="PROTEIN_KINASE_DOM"/>
    <property type="match status" value="1"/>
</dbReference>
<evidence type="ECO:0000259" key="13">
    <source>
        <dbReference type="PROSITE" id="PS50011"/>
    </source>
</evidence>
<dbReference type="SMART" id="SM00740">
    <property type="entry name" value="PASTA"/>
    <property type="match status" value="3"/>
</dbReference>
<feature type="domain" description="PASTA" evidence="14">
    <location>
        <begin position="431"/>
        <end position="500"/>
    </location>
</feature>
<dbReference type="RefSeq" id="WP_382399233.1">
    <property type="nucleotide sequence ID" value="NZ_JBHSWH010000001.1"/>
</dbReference>
<evidence type="ECO:0000256" key="5">
    <source>
        <dbReference type="ARBA" id="ARBA00022741"/>
    </source>
</evidence>
<feature type="compositionally biased region" description="Basic and acidic residues" evidence="11">
    <location>
        <begin position="319"/>
        <end position="331"/>
    </location>
</feature>
<reference evidence="16" key="1">
    <citation type="journal article" date="2019" name="Int. J. Syst. Evol. Microbiol.">
        <title>The Global Catalogue of Microorganisms (GCM) 10K type strain sequencing project: providing services to taxonomists for standard genome sequencing and annotation.</title>
        <authorList>
            <consortium name="The Broad Institute Genomics Platform"/>
            <consortium name="The Broad Institute Genome Sequencing Center for Infectious Disease"/>
            <person name="Wu L."/>
            <person name="Ma J."/>
        </authorList>
    </citation>
    <scope>NUCLEOTIDE SEQUENCE [LARGE SCALE GENOMIC DNA]</scope>
    <source>
        <strain evidence="16">CCUG 58127</strain>
    </source>
</reference>
<comment type="caution">
    <text evidence="15">The sequence shown here is derived from an EMBL/GenBank/DDBJ whole genome shotgun (WGS) entry which is preliminary data.</text>
</comment>
<keyword evidence="12" id="KW-0812">Transmembrane</keyword>
<keyword evidence="5 10" id="KW-0547">Nucleotide-binding</keyword>
<proteinExistence type="predicted"/>
<dbReference type="CDD" id="cd06577">
    <property type="entry name" value="PASTA_pknB"/>
    <property type="match status" value="3"/>
</dbReference>
<dbReference type="Proteomes" id="UP001596298">
    <property type="component" value="Unassembled WGS sequence"/>
</dbReference>
<dbReference type="PROSITE" id="PS51178">
    <property type="entry name" value="PASTA"/>
    <property type="match status" value="3"/>
</dbReference>
<dbReference type="InterPro" id="IPR017441">
    <property type="entry name" value="Protein_kinase_ATP_BS"/>
</dbReference>
<dbReference type="PROSITE" id="PS00107">
    <property type="entry name" value="PROTEIN_KINASE_ATP"/>
    <property type="match status" value="1"/>
</dbReference>
<dbReference type="Pfam" id="PF00069">
    <property type="entry name" value="Pkinase"/>
    <property type="match status" value="1"/>
</dbReference>
<feature type="domain" description="PASTA" evidence="14">
    <location>
        <begin position="504"/>
        <end position="567"/>
    </location>
</feature>
<evidence type="ECO:0000256" key="10">
    <source>
        <dbReference type="PROSITE-ProRule" id="PRU10141"/>
    </source>
</evidence>
<dbReference type="PROSITE" id="PS00108">
    <property type="entry name" value="PROTEIN_KINASE_ST"/>
    <property type="match status" value="1"/>
</dbReference>
<dbReference type="InterPro" id="IPR005543">
    <property type="entry name" value="PASTA_dom"/>
</dbReference>
<keyword evidence="2" id="KW-0723">Serine/threonine-protein kinase</keyword>
<dbReference type="EC" id="2.7.11.1" evidence="1"/>
<evidence type="ECO:0000313" key="15">
    <source>
        <dbReference type="EMBL" id="MFC6704733.1"/>
    </source>
</evidence>
<keyword evidence="12" id="KW-1133">Transmembrane helix</keyword>
<evidence type="ECO:0000256" key="9">
    <source>
        <dbReference type="ARBA" id="ARBA00048679"/>
    </source>
</evidence>
<dbReference type="Gene3D" id="3.30.10.20">
    <property type="match status" value="3"/>
</dbReference>
<evidence type="ECO:0000256" key="11">
    <source>
        <dbReference type="SAM" id="MobiDB-lite"/>
    </source>
</evidence>
<feature type="domain" description="Protein kinase" evidence="13">
    <location>
        <begin position="13"/>
        <end position="349"/>
    </location>
</feature>
<dbReference type="GO" id="GO:0016301">
    <property type="term" value="F:kinase activity"/>
    <property type="evidence" value="ECO:0007669"/>
    <property type="project" value="UniProtKB-KW"/>
</dbReference>
<dbReference type="CDD" id="cd14014">
    <property type="entry name" value="STKc_PknB_like"/>
    <property type="match status" value="1"/>
</dbReference>
<evidence type="ECO:0000256" key="2">
    <source>
        <dbReference type="ARBA" id="ARBA00022527"/>
    </source>
</evidence>
<feature type="region of interest" description="Disordered" evidence="11">
    <location>
        <begin position="572"/>
        <end position="623"/>
    </location>
</feature>
<comment type="catalytic activity">
    <reaction evidence="8">
        <text>L-threonyl-[protein] + ATP = O-phospho-L-threonyl-[protein] + ADP + H(+)</text>
        <dbReference type="Rhea" id="RHEA:46608"/>
        <dbReference type="Rhea" id="RHEA-COMP:11060"/>
        <dbReference type="Rhea" id="RHEA-COMP:11605"/>
        <dbReference type="ChEBI" id="CHEBI:15378"/>
        <dbReference type="ChEBI" id="CHEBI:30013"/>
        <dbReference type="ChEBI" id="CHEBI:30616"/>
        <dbReference type="ChEBI" id="CHEBI:61977"/>
        <dbReference type="ChEBI" id="CHEBI:456216"/>
        <dbReference type="EC" id="2.7.11.1"/>
    </reaction>
</comment>
<sequence length="623" mass="65458">MTDGLPRILGGRYEIGELIGRGGMAEVHLGHDTRLGRTVAIKILRADLARDSTFLTRFRREAHSAAGLSHHSIVAVYDSGEDTFTETGGATIDVPYIVMEYVDGQTLREILNEEDKLSSDEAARITMGILSALEYSHDKGIVHRDIKPANVMLTKGGSVKVMDFGIARALADTGATMTSAQAVVGTARYLSPEQAQGETVDARSDLYSAGCVLFELLTGRTPFVGEPVALVYQHITDPPKPPSAYEPSVPKAMNAVTLHSLAKARDDRYQTAADFRADLQAARTGAPLSDGATAVISAAAAAAPSVMDREPQAPTPPPARRDHTREIHDKEPQRRLTGLWVVAGVIALLAILGIGYLVMNGNNKTATAAVPNVVQHTEAEAKRIMTDRGFKNVKVALVKSDVTKGYVASTDPTGGTKIDPADQILLNVSDGPGLASIPDVSGKSVAEAEQALKNQGFANITVASKKVDDSEFAAGQVVSTIPGVGSMADPSQQVTLSVSSGKVHVPQGMLGQAAGDAQFELRQAHLKWVTKQIPVSSPDQGGKVQKVSPKEGDLVDRNSTVTLTVGAYSSQTTVTITPPAPPASTSTTPSSSSSPTSKPTSPSSTPTSTPPESPTHTGIPLPH</sequence>
<evidence type="ECO:0000259" key="14">
    <source>
        <dbReference type="PROSITE" id="PS51178"/>
    </source>
</evidence>
<feature type="compositionally biased region" description="Low complexity" evidence="11">
    <location>
        <begin position="572"/>
        <end position="607"/>
    </location>
</feature>
<gene>
    <name evidence="15" type="primary">pknB</name>
    <name evidence="15" type="ORF">ACFQDH_05500</name>
</gene>
<protein>
    <recommendedName>
        <fullName evidence="1">non-specific serine/threonine protein kinase</fullName>
        <ecNumber evidence="1">2.7.11.1</ecNumber>
    </recommendedName>
</protein>
<accession>A0ABW2ACW8</accession>
<dbReference type="PANTHER" id="PTHR43289">
    <property type="entry name" value="MITOGEN-ACTIVATED PROTEIN KINASE KINASE KINASE 20-RELATED"/>
    <property type="match status" value="1"/>
</dbReference>
<keyword evidence="12" id="KW-0472">Membrane</keyword>
<organism evidence="15 16">
    <name type="scientific">Flexivirga alba</name>
    <dbReference type="NCBI Taxonomy" id="702742"/>
    <lineage>
        <taxon>Bacteria</taxon>
        <taxon>Bacillati</taxon>
        <taxon>Actinomycetota</taxon>
        <taxon>Actinomycetes</taxon>
        <taxon>Micrococcales</taxon>
        <taxon>Dermacoccaceae</taxon>
        <taxon>Flexivirga</taxon>
    </lineage>
</organism>
<keyword evidence="7 10" id="KW-0067">ATP-binding</keyword>
<comment type="catalytic activity">
    <reaction evidence="9">
        <text>L-seryl-[protein] + ATP = O-phospho-L-seryl-[protein] + ADP + H(+)</text>
        <dbReference type="Rhea" id="RHEA:17989"/>
        <dbReference type="Rhea" id="RHEA-COMP:9863"/>
        <dbReference type="Rhea" id="RHEA-COMP:11604"/>
        <dbReference type="ChEBI" id="CHEBI:15378"/>
        <dbReference type="ChEBI" id="CHEBI:29999"/>
        <dbReference type="ChEBI" id="CHEBI:30616"/>
        <dbReference type="ChEBI" id="CHEBI:83421"/>
        <dbReference type="ChEBI" id="CHEBI:456216"/>
        <dbReference type="EC" id="2.7.11.1"/>
    </reaction>
</comment>
<dbReference type="Pfam" id="PF03793">
    <property type="entry name" value="PASTA"/>
    <property type="match status" value="3"/>
</dbReference>
<keyword evidence="4" id="KW-0677">Repeat</keyword>
<name>A0ABW2ACW8_9MICO</name>
<evidence type="ECO:0000256" key="8">
    <source>
        <dbReference type="ARBA" id="ARBA00047899"/>
    </source>
</evidence>
<evidence type="ECO:0000313" key="16">
    <source>
        <dbReference type="Proteomes" id="UP001596298"/>
    </source>
</evidence>
<keyword evidence="3" id="KW-0808">Transferase</keyword>
<feature type="transmembrane region" description="Helical" evidence="12">
    <location>
        <begin position="338"/>
        <end position="359"/>
    </location>
</feature>
<dbReference type="Gene3D" id="1.10.510.10">
    <property type="entry name" value="Transferase(Phosphotransferase) domain 1"/>
    <property type="match status" value="1"/>
</dbReference>
<dbReference type="InterPro" id="IPR000719">
    <property type="entry name" value="Prot_kinase_dom"/>
</dbReference>
<evidence type="ECO:0000256" key="1">
    <source>
        <dbReference type="ARBA" id="ARBA00012513"/>
    </source>
</evidence>